<dbReference type="PROSITE" id="PS50994">
    <property type="entry name" value="INTEGRASE"/>
    <property type="match status" value="1"/>
</dbReference>
<dbReference type="Proteomes" id="UP000593765">
    <property type="component" value="Chromosome"/>
</dbReference>
<keyword evidence="4" id="KW-1185">Reference proteome</keyword>
<evidence type="ECO:0000259" key="2">
    <source>
        <dbReference type="PROSITE" id="PS50994"/>
    </source>
</evidence>
<dbReference type="InterPro" id="IPR012337">
    <property type="entry name" value="RNaseH-like_sf"/>
</dbReference>
<dbReference type="GO" id="GO:0003677">
    <property type="term" value="F:DNA binding"/>
    <property type="evidence" value="ECO:0007669"/>
    <property type="project" value="InterPro"/>
</dbReference>
<dbReference type="RefSeq" id="WP_206291415.1">
    <property type="nucleotide sequence ID" value="NZ_CP063458.1"/>
</dbReference>
<dbReference type="GO" id="GO:0004803">
    <property type="term" value="F:transposase activity"/>
    <property type="evidence" value="ECO:0007669"/>
    <property type="project" value="InterPro"/>
</dbReference>
<organism evidence="3 4">
    <name type="scientific">Humisphaera borealis</name>
    <dbReference type="NCBI Taxonomy" id="2807512"/>
    <lineage>
        <taxon>Bacteria</taxon>
        <taxon>Pseudomonadati</taxon>
        <taxon>Planctomycetota</taxon>
        <taxon>Phycisphaerae</taxon>
        <taxon>Tepidisphaerales</taxon>
        <taxon>Tepidisphaeraceae</taxon>
        <taxon>Humisphaera</taxon>
    </lineage>
</organism>
<sequence length="728" mass="82378">MTQSLPTSSLPAAVPPPAPKGVAWIEATEAARRSGLDERHVRRECAERWLAAGLARQVRGQGRRSRWEVREDADPRFARVLFAEQLPADLRTLTDAQRATVIEREQILKAWHGELAAGLAAGRTRDQVTADFLRKRQMLAAKTSAAKVPSRRTLELWATAYRCDGRIGLVDRRSVKVESGQVMGPGDDVDPFFTILRDLYFSTRRPSLRQCWSDAREIAAEQGVGQRSYDQSKRYIRSLPKAAVLMHREGDKAYGDKAEPFIERDFGQLASNELWCADHHQFDVWVSAGGKLVRPWLTAWQDLRSRMIVGWKIFAHDPNQDVILEALDAGFEHFGIPEGVYIDNGRDYRSYALTGETRAQRFIRSKSFRLQLDADDVAGLFAELQIARQHSLPYNARAKPIERFFGTLELGFGKRFTTYCGNKPDNRPEVLQSHLDKGEAPTLEEFSRLFSAWLDADYHAKAHTGDAMEGRTPAEVYAACQTTRRVATADQRAMLRWKWTPIQKVGRNGVQYRGIRYGQFDAAMVQRFGEEVRLRVDPADLTRVAVYTPDRKFIAVTASNVRLPFAAKDEQSVREAIARQRTVRKDRRRYFESRDRQGFTTTDHLHSINVERVRAEVAARAAGAPNLRIVQTENDPELAKLGNALKRPADRTKPGESAEIDLLDIFAKGPLPIQASGGESTVDLLGVQGDPFEQLRQRFIYDRQEEPEAEAEEPLSLGEIMRRREAIG</sequence>
<dbReference type="InterPro" id="IPR004189">
    <property type="entry name" value="Phage_Mu_transposase"/>
</dbReference>
<dbReference type="AlphaFoldDB" id="A0A7M2WTE0"/>
<dbReference type="InterPro" id="IPR015126">
    <property type="entry name" value="Mu_I-gamma"/>
</dbReference>
<dbReference type="Pfam" id="PF09299">
    <property type="entry name" value="Mu-transpos_C"/>
    <property type="match status" value="1"/>
</dbReference>
<dbReference type="Gene3D" id="3.30.420.10">
    <property type="entry name" value="Ribonuclease H-like superfamily/Ribonuclease H"/>
    <property type="match status" value="1"/>
</dbReference>
<dbReference type="InterPro" id="IPR001584">
    <property type="entry name" value="Integrase_cat-core"/>
</dbReference>
<dbReference type="EMBL" id="CP063458">
    <property type="protein sequence ID" value="QOV88432.1"/>
    <property type="molecule type" value="Genomic_DNA"/>
</dbReference>
<dbReference type="SUPFAM" id="SSF53098">
    <property type="entry name" value="Ribonuclease H-like"/>
    <property type="match status" value="1"/>
</dbReference>
<evidence type="ECO:0000313" key="3">
    <source>
        <dbReference type="EMBL" id="QOV88432.1"/>
    </source>
</evidence>
<proteinExistence type="predicted"/>
<dbReference type="InterPro" id="IPR015378">
    <property type="entry name" value="Transposase-like_Mu_C"/>
</dbReference>
<dbReference type="Gene3D" id="1.10.10.60">
    <property type="entry name" value="Homeodomain-like"/>
    <property type="match status" value="1"/>
</dbReference>
<name>A0A7M2WTE0_9BACT</name>
<dbReference type="InterPro" id="IPR009004">
    <property type="entry name" value="Transposase_Mu_C"/>
</dbReference>
<dbReference type="KEGG" id="hbs:IPV69_19580"/>
<dbReference type="GO" id="GO:0015074">
    <property type="term" value="P:DNA integration"/>
    <property type="evidence" value="ECO:0007669"/>
    <property type="project" value="InterPro"/>
</dbReference>
<feature type="region of interest" description="Disordered" evidence="1">
    <location>
        <begin position="703"/>
        <end position="728"/>
    </location>
</feature>
<dbReference type="InterPro" id="IPR036397">
    <property type="entry name" value="RNaseH_sf"/>
</dbReference>
<dbReference type="Pfam" id="PF09039">
    <property type="entry name" value="HTH_Tnp_Mu_2"/>
    <property type="match status" value="1"/>
</dbReference>
<dbReference type="Pfam" id="PF02914">
    <property type="entry name" value="DDE_2"/>
    <property type="match status" value="1"/>
</dbReference>
<gene>
    <name evidence="3" type="ORF">IPV69_19580</name>
</gene>
<evidence type="ECO:0000313" key="4">
    <source>
        <dbReference type="Proteomes" id="UP000593765"/>
    </source>
</evidence>
<reference evidence="3 4" key="1">
    <citation type="submission" date="2020-10" db="EMBL/GenBank/DDBJ databases">
        <title>Wide distribution of Phycisphaera-like planctomycetes from WD2101 soil group in peatlands and genome analysis of the first cultivated representative.</title>
        <authorList>
            <person name="Dedysh S.N."/>
            <person name="Beletsky A.V."/>
            <person name="Ivanova A."/>
            <person name="Kulichevskaya I.S."/>
            <person name="Suzina N.E."/>
            <person name="Philippov D.A."/>
            <person name="Rakitin A.L."/>
            <person name="Mardanov A.V."/>
            <person name="Ravin N.V."/>
        </authorList>
    </citation>
    <scope>NUCLEOTIDE SEQUENCE [LARGE SCALE GENOMIC DNA]</scope>
    <source>
        <strain evidence="3 4">M1803</strain>
    </source>
</reference>
<protein>
    <submittedName>
        <fullName evidence="3">Transposase</fullName>
    </submittedName>
</protein>
<accession>A0A7M2WTE0</accession>
<feature type="domain" description="Integrase catalytic" evidence="2">
    <location>
        <begin position="256"/>
        <end position="481"/>
    </location>
</feature>
<evidence type="ECO:0000256" key="1">
    <source>
        <dbReference type="SAM" id="MobiDB-lite"/>
    </source>
</evidence>
<dbReference type="GO" id="GO:0006313">
    <property type="term" value="P:DNA transposition"/>
    <property type="evidence" value="ECO:0007669"/>
    <property type="project" value="InterPro"/>
</dbReference>
<dbReference type="SUPFAM" id="SSF50610">
    <property type="entry name" value="mu transposase, C-terminal domain"/>
    <property type="match status" value="1"/>
</dbReference>